<dbReference type="EMBL" id="BLAY01000100">
    <property type="protein sequence ID" value="GET40814.1"/>
    <property type="molecule type" value="Genomic_DNA"/>
</dbReference>
<organism evidence="1 2">
    <name type="scientific">Microseira wollei NIES-4236</name>
    <dbReference type="NCBI Taxonomy" id="2530354"/>
    <lineage>
        <taxon>Bacteria</taxon>
        <taxon>Bacillati</taxon>
        <taxon>Cyanobacteriota</taxon>
        <taxon>Cyanophyceae</taxon>
        <taxon>Oscillatoriophycideae</taxon>
        <taxon>Aerosakkonematales</taxon>
        <taxon>Aerosakkonemataceae</taxon>
        <taxon>Microseira</taxon>
    </lineage>
</organism>
<evidence type="ECO:0008006" key="3">
    <source>
        <dbReference type="Google" id="ProtNLM"/>
    </source>
</evidence>
<evidence type="ECO:0000313" key="2">
    <source>
        <dbReference type="Proteomes" id="UP001050975"/>
    </source>
</evidence>
<dbReference type="AlphaFoldDB" id="A0AAV3XJS7"/>
<name>A0AAV3XJS7_9CYAN</name>
<reference evidence="1" key="1">
    <citation type="submission" date="2019-10" db="EMBL/GenBank/DDBJ databases">
        <title>Draft genome sequece of Microseira wollei NIES-4236.</title>
        <authorList>
            <person name="Yamaguchi H."/>
            <person name="Suzuki S."/>
            <person name="Kawachi M."/>
        </authorList>
    </citation>
    <scope>NUCLEOTIDE SEQUENCE</scope>
    <source>
        <strain evidence="1">NIES-4236</strain>
    </source>
</reference>
<dbReference type="Proteomes" id="UP001050975">
    <property type="component" value="Unassembled WGS sequence"/>
</dbReference>
<accession>A0AAV3XJS7</accession>
<dbReference type="NCBIfam" id="NF038024">
    <property type="entry name" value="CRR6_slr1097"/>
    <property type="match status" value="1"/>
</dbReference>
<gene>
    <name evidence="1" type="ORF">MiSe_56260</name>
</gene>
<dbReference type="PANTHER" id="PTHR35724">
    <property type="entry name" value="PROTEIN CHLORORESPIRATORY REDUCTION 6, CHLOROPLASTIC"/>
    <property type="match status" value="1"/>
</dbReference>
<comment type="caution">
    <text evidence="1">The sequence shown here is derived from an EMBL/GenBank/DDBJ whole genome shotgun (WGS) entry which is preliminary data.</text>
</comment>
<dbReference type="PANTHER" id="PTHR35724:SF1">
    <property type="entry name" value="PROTEIN CHLORORESPIRATORY REDUCTION 6, CHLOROPLASTIC"/>
    <property type="match status" value="1"/>
</dbReference>
<dbReference type="InterPro" id="IPR014946">
    <property type="entry name" value="CRR6"/>
</dbReference>
<protein>
    <recommendedName>
        <fullName evidence="3">DUF1817 domain-containing protein</fullName>
    </recommendedName>
</protein>
<sequence length="172" mass="20070">MRNWLQLLLFVAMTITIALNLDHLNNLDLSPAVTVVEKLLSEGAIASSEQQLRFDIDYPREPQDPRELSEIPEVRLWFIRLDAKYPWLPFLLDWKAGELPRYAAMLVPHQFSRKEGIQYNPEALEIFVMQKLFVLMNWMQQQGIESKSRLKAMAQMLGYEFDDVLFELIGNG</sequence>
<proteinExistence type="predicted"/>
<dbReference type="GO" id="GO:0010275">
    <property type="term" value="P:NAD(P)H dehydrogenase complex assembly"/>
    <property type="evidence" value="ECO:0007669"/>
    <property type="project" value="TreeGrafter"/>
</dbReference>
<evidence type="ECO:0000313" key="1">
    <source>
        <dbReference type="EMBL" id="GET40814.1"/>
    </source>
</evidence>
<keyword evidence="2" id="KW-1185">Reference proteome</keyword>
<dbReference type="Pfam" id="PF08847">
    <property type="entry name" value="Crr6"/>
    <property type="match status" value="1"/>
</dbReference>